<protein>
    <submittedName>
        <fullName evidence="3">Ankyrin repeat protein</fullName>
    </submittedName>
</protein>
<dbReference type="Pfam" id="PF12796">
    <property type="entry name" value="Ank_2"/>
    <property type="match status" value="1"/>
</dbReference>
<keyword evidence="2" id="KW-0040">ANK repeat</keyword>
<accession>L7RCF1</accession>
<keyword evidence="4" id="KW-1185">Reference proteome</keyword>
<dbReference type="EMBL" id="JX962719">
    <property type="protein sequence ID" value="AGC01967.1"/>
    <property type="molecule type" value="Genomic_DNA"/>
</dbReference>
<name>L7RCF1_9VIRU</name>
<dbReference type="InterPro" id="IPR002110">
    <property type="entry name" value="Ankyrin_rpt"/>
</dbReference>
<dbReference type="SUPFAM" id="SSF48403">
    <property type="entry name" value="Ankyrin repeat"/>
    <property type="match status" value="1"/>
</dbReference>
<gene>
    <name evidence="3" type="ORF">Moumou_00431</name>
</gene>
<dbReference type="InterPro" id="IPR036770">
    <property type="entry name" value="Ankyrin_rpt-contain_sf"/>
</dbReference>
<evidence type="ECO:0000313" key="3">
    <source>
        <dbReference type="EMBL" id="AGC01967.1"/>
    </source>
</evidence>
<dbReference type="PROSITE" id="PS50088">
    <property type="entry name" value="ANK_REPEAT"/>
    <property type="match status" value="4"/>
</dbReference>
<organism evidence="3 4">
    <name type="scientific">Acanthamoeba polyphaga moumouvirus</name>
    <dbReference type="NCBI Taxonomy" id="1269028"/>
    <lineage>
        <taxon>Viruses</taxon>
        <taxon>Varidnaviria</taxon>
        <taxon>Bamfordvirae</taxon>
        <taxon>Nucleocytoviricota</taxon>
        <taxon>Megaviricetes</taxon>
        <taxon>Imitervirales</taxon>
        <taxon>Mimiviridae</taxon>
        <taxon>Megamimivirinae</taxon>
        <taxon>Moumouvirus</taxon>
    </lineage>
</organism>
<evidence type="ECO:0000256" key="2">
    <source>
        <dbReference type="ARBA" id="ARBA00023043"/>
    </source>
</evidence>
<dbReference type="RefSeq" id="YP_007354403.1">
    <property type="nucleotide sequence ID" value="NC_020104.1"/>
</dbReference>
<dbReference type="SMART" id="SM00248">
    <property type="entry name" value="ANK"/>
    <property type="match status" value="5"/>
</dbReference>
<dbReference type="PROSITE" id="PS50297">
    <property type="entry name" value="ANK_REP_REGION"/>
    <property type="match status" value="2"/>
</dbReference>
<reference evidence="3 4" key="1">
    <citation type="journal article" date="2012" name="Genome Biol. Evol.">
        <title>Related Giant Viruses in Distant Locations and Different Habitats: Acanthamoeba polyphaga moumouvirus Represents a Third Lineage of the Mimiviridae That Is Close to the Megavirus Lineage.</title>
        <authorList>
            <person name="Yoosuf N."/>
            <person name="Yutin N."/>
            <person name="Colson P."/>
            <person name="Shabalina S.A."/>
            <person name="Pagnier I."/>
            <person name="Robert C."/>
            <person name="Azza S."/>
            <person name="Klose T."/>
            <person name="Wong J."/>
            <person name="Rossmann M.G."/>
            <person name="La Scola B."/>
            <person name="Raoult D."/>
            <person name="Koonin E.V."/>
        </authorList>
    </citation>
    <scope>NUCLEOTIDE SEQUENCE [LARGE SCALE GENOMIC DNA]</scope>
    <source>
        <strain evidence="3 4">M10A</strain>
    </source>
</reference>
<dbReference type="PANTHER" id="PTHR24188">
    <property type="entry name" value="ANKYRIN REPEAT PROTEIN"/>
    <property type="match status" value="1"/>
</dbReference>
<dbReference type="GeneID" id="14445520"/>
<dbReference type="PANTHER" id="PTHR24188:SF29">
    <property type="entry name" value="GH09064P"/>
    <property type="match status" value="1"/>
</dbReference>
<dbReference type="Gene3D" id="1.25.40.20">
    <property type="entry name" value="Ankyrin repeat-containing domain"/>
    <property type="match status" value="2"/>
</dbReference>
<sequence length="350" mass="40304">MSTNSFYKIERKVSDNDTHTHYQFKTDLNTLKLNNGFYTNTKPVSIDSPIINTAIKTANISYLERKLNKILEDFEREKIEPNVVINELSHNSLYLKVTNEDECHNGFQYKDGLNILQEEFNDDPKVSCVPGRLYFTEPKYICKYLGFGIYLREVYLPKDNPDFKMIKDPEGDKYGANMIILGKRRDLRDPETWKYMASIGVDIHGENGYAFIWACQKGYLKVVKYLVKNGANIHAFHNYAFECASEEGHLEIVEYLVKNGVNIHTNNDIALRWASGKGHFEIVKFLVENGTNIHAENNCALRWASDDGHLEIVKYLVEKGADIHANNNYALRWASQNGHLEVVKYLKSLS</sequence>
<keyword evidence="1" id="KW-0677">Repeat</keyword>
<evidence type="ECO:0000256" key="1">
    <source>
        <dbReference type="ARBA" id="ARBA00022737"/>
    </source>
</evidence>
<dbReference type="Pfam" id="PF00023">
    <property type="entry name" value="Ank"/>
    <property type="match status" value="1"/>
</dbReference>
<proteinExistence type="predicted"/>
<dbReference type="KEGG" id="vg:14445520"/>
<dbReference type="Proteomes" id="UP000201640">
    <property type="component" value="Segment"/>
</dbReference>
<evidence type="ECO:0000313" key="4">
    <source>
        <dbReference type="Proteomes" id="UP000201640"/>
    </source>
</evidence>